<proteinExistence type="inferred from homology"/>
<name>A0A1F8DYS5_9BACT</name>
<evidence type="ECO:0000256" key="3">
    <source>
        <dbReference type="ARBA" id="ARBA00022448"/>
    </source>
</evidence>
<dbReference type="GO" id="GO:0005886">
    <property type="term" value="C:plasma membrane"/>
    <property type="evidence" value="ECO:0007669"/>
    <property type="project" value="UniProtKB-SubCell"/>
</dbReference>
<evidence type="ECO:0000313" key="13">
    <source>
        <dbReference type="Proteomes" id="UP000179057"/>
    </source>
</evidence>
<dbReference type="PROSITE" id="PS00874">
    <property type="entry name" value="T2SP_F"/>
    <property type="match status" value="1"/>
</dbReference>
<accession>A0A1F8DYS5</accession>
<comment type="subcellular location">
    <subcellularLocation>
        <location evidence="1">Cell inner membrane</location>
        <topology evidence="1">Multi-pass membrane protein</topology>
    </subcellularLocation>
    <subcellularLocation>
        <location evidence="9">Cell membrane</location>
        <topology evidence="9">Multi-pass membrane protein</topology>
    </subcellularLocation>
</comment>
<evidence type="ECO:0000256" key="10">
    <source>
        <dbReference type="SAM" id="Phobius"/>
    </source>
</evidence>
<evidence type="ECO:0000313" key="12">
    <source>
        <dbReference type="EMBL" id="OGM93731.1"/>
    </source>
</evidence>
<keyword evidence="7 10" id="KW-1133">Transmembrane helix</keyword>
<dbReference type="PANTHER" id="PTHR30012">
    <property type="entry name" value="GENERAL SECRETION PATHWAY PROTEIN"/>
    <property type="match status" value="1"/>
</dbReference>
<dbReference type="Pfam" id="PF00482">
    <property type="entry name" value="T2SSF"/>
    <property type="match status" value="2"/>
</dbReference>
<feature type="transmembrane region" description="Helical" evidence="10">
    <location>
        <begin position="211"/>
        <end position="240"/>
    </location>
</feature>
<comment type="caution">
    <text evidence="12">The sequence shown here is derived from an EMBL/GenBank/DDBJ whole genome shotgun (WGS) entry which is preliminary data.</text>
</comment>
<protein>
    <recommendedName>
        <fullName evidence="11">Type II secretion system protein GspF domain-containing protein</fullName>
    </recommendedName>
</protein>
<dbReference type="PANTHER" id="PTHR30012:SF0">
    <property type="entry name" value="TYPE II SECRETION SYSTEM PROTEIN F-RELATED"/>
    <property type="match status" value="1"/>
</dbReference>
<dbReference type="InterPro" id="IPR001992">
    <property type="entry name" value="T2SS_GspF/T4SS_PilC_CS"/>
</dbReference>
<dbReference type="Gene3D" id="1.20.81.30">
    <property type="entry name" value="Type II secretion system (T2SS), domain F"/>
    <property type="match status" value="2"/>
</dbReference>
<keyword evidence="6 9" id="KW-0812">Transmembrane</keyword>
<dbReference type="PRINTS" id="PR00812">
    <property type="entry name" value="BCTERIALGSPF"/>
</dbReference>
<evidence type="ECO:0000256" key="8">
    <source>
        <dbReference type="ARBA" id="ARBA00023136"/>
    </source>
</evidence>
<feature type="domain" description="Type II secretion system protein GspF" evidence="11">
    <location>
        <begin position="272"/>
        <end position="395"/>
    </location>
</feature>
<evidence type="ECO:0000256" key="9">
    <source>
        <dbReference type="RuleBase" id="RU003923"/>
    </source>
</evidence>
<evidence type="ECO:0000256" key="4">
    <source>
        <dbReference type="ARBA" id="ARBA00022475"/>
    </source>
</evidence>
<evidence type="ECO:0000259" key="11">
    <source>
        <dbReference type="Pfam" id="PF00482"/>
    </source>
</evidence>
<feature type="transmembrane region" description="Helical" evidence="10">
    <location>
        <begin position="376"/>
        <end position="397"/>
    </location>
</feature>
<dbReference type="InterPro" id="IPR042094">
    <property type="entry name" value="T2SS_GspF_sf"/>
</dbReference>
<comment type="similarity">
    <text evidence="2 9">Belongs to the GSP F family.</text>
</comment>
<dbReference type="FunFam" id="1.20.81.30:FF:000001">
    <property type="entry name" value="Type II secretion system protein F"/>
    <property type="match status" value="1"/>
</dbReference>
<feature type="domain" description="Type II secretion system protein GspF" evidence="11">
    <location>
        <begin position="70"/>
        <end position="192"/>
    </location>
</feature>
<evidence type="ECO:0000256" key="5">
    <source>
        <dbReference type="ARBA" id="ARBA00022519"/>
    </source>
</evidence>
<dbReference type="InterPro" id="IPR018076">
    <property type="entry name" value="T2SS_GspF_dom"/>
</dbReference>
<keyword evidence="3 9" id="KW-0813">Transport</keyword>
<dbReference type="InterPro" id="IPR003004">
    <property type="entry name" value="GspF/PilC"/>
</dbReference>
<dbReference type="GO" id="GO:0009306">
    <property type="term" value="P:protein secretion"/>
    <property type="evidence" value="ECO:0007669"/>
    <property type="project" value="InterPro"/>
</dbReference>
<keyword evidence="5" id="KW-0997">Cell inner membrane</keyword>
<evidence type="ECO:0000256" key="1">
    <source>
        <dbReference type="ARBA" id="ARBA00004429"/>
    </source>
</evidence>
<reference evidence="12 13" key="1">
    <citation type="journal article" date="2016" name="Nat. Commun.">
        <title>Thousands of microbial genomes shed light on interconnected biogeochemical processes in an aquifer system.</title>
        <authorList>
            <person name="Anantharaman K."/>
            <person name="Brown C.T."/>
            <person name="Hug L.A."/>
            <person name="Sharon I."/>
            <person name="Castelle C.J."/>
            <person name="Probst A.J."/>
            <person name="Thomas B.C."/>
            <person name="Singh A."/>
            <person name="Wilkins M.J."/>
            <person name="Karaoz U."/>
            <person name="Brodie E.L."/>
            <person name="Williams K.H."/>
            <person name="Hubbard S.S."/>
            <person name="Banfield J.F."/>
        </authorList>
    </citation>
    <scope>NUCLEOTIDE SEQUENCE [LARGE SCALE GENOMIC DNA]</scope>
</reference>
<evidence type="ECO:0000256" key="7">
    <source>
        <dbReference type="ARBA" id="ARBA00022989"/>
    </source>
</evidence>
<keyword evidence="4" id="KW-1003">Cell membrane</keyword>
<organism evidence="12 13">
    <name type="scientific">Candidatus Wolfebacteria bacterium RIFOXYD1_FULL_48_65</name>
    <dbReference type="NCBI Taxonomy" id="1802561"/>
    <lineage>
        <taxon>Bacteria</taxon>
        <taxon>Candidatus Wolfeibacteriota</taxon>
    </lineage>
</organism>
<evidence type="ECO:0000256" key="6">
    <source>
        <dbReference type="ARBA" id="ARBA00022692"/>
    </source>
</evidence>
<feature type="transmembrane region" description="Helical" evidence="10">
    <location>
        <begin position="169"/>
        <end position="191"/>
    </location>
</feature>
<sequence>MIYTYEASDQYGKIIEGEYDAQDRDSVVEYLARKDMIPVSIQEKGLAGDTKKKGIVLFETITAVDRILLVRNLAATVRSGLTIIEALNILIGDTTKELMRTILNDAKNNLKSGQPLSATFTTYKKYFPVIFVGMIKAGEASGRLEETLNELGRHLSREYNLLRKVRSALAYPVILLVASVGVITLMLIFVLPRLVKVFKQSNAELPLPTQILMSISGAVTYSITLDLILLGVVVWFFIFFRKTDAGQRFFMWAFMRMPFVRELVHKVALVRFTRTLGSLIGSGTHIIEALELAADSVGNIYYKNAIVASIVQIKNGVPLSKALEQYPVLFPHFLIGLVSVGERTGTLQHVMETFADFYDEEVDHTLKDLTTFLEPMLLLMMGLVIGTIALSILLPIYRLVGNFV</sequence>
<keyword evidence="8 10" id="KW-0472">Membrane</keyword>
<evidence type="ECO:0000256" key="2">
    <source>
        <dbReference type="ARBA" id="ARBA00005745"/>
    </source>
</evidence>
<dbReference type="Proteomes" id="UP000179057">
    <property type="component" value="Unassembled WGS sequence"/>
</dbReference>
<dbReference type="EMBL" id="MGIV01000022">
    <property type="protein sequence ID" value="OGM93731.1"/>
    <property type="molecule type" value="Genomic_DNA"/>
</dbReference>
<gene>
    <name evidence="12" type="ORF">A2610_00535</name>
</gene>
<dbReference type="AlphaFoldDB" id="A0A1F8DYS5"/>